<dbReference type="Proteomes" id="UP000494106">
    <property type="component" value="Unassembled WGS sequence"/>
</dbReference>
<evidence type="ECO:0000313" key="2">
    <source>
        <dbReference type="EMBL" id="CAB3256943.1"/>
    </source>
</evidence>
<protein>
    <recommendedName>
        <fullName evidence="4">Reverse transcriptase domain-containing protein</fullName>
    </recommendedName>
</protein>
<dbReference type="PANTHER" id="PTHR19446">
    <property type="entry name" value="REVERSE TRANSCRIPTASES"/>
    <property type="match status" value="1"/>
</dbReference>
<evidence type="ECO:0000256" key="1">
    <source>
        <dbReference type="SAM" id="MobiDB-lite"/>
    </source>
</evidence>
<reference evidence="2 3" key="1">
    <citation type="submission" date="2020-04" db="EMBL/GenBank/DDBJ databases">
        <authorList>
            <person name="Wallbank WR R."/>
            <person name="Pardo Diaz C."/>
            <person name="Kozak K."/>
            <person name="Martin S."/>
            <person name="Jiggins C."/>
            <person name="Moest M."/>
            <person name="Warren A I."/>
            <person name="Byers J.R.P. K."/>
            <person name="Montejo-Kovacevich G."/>
            <person name="Yen C E."/>
        </authorList>
    </citation>
    <scope>NUCLEOTIDE SEQUENCE [LARGE SCALE GENOMIC DNA]</scope>
</reference>
<dbReference type="EMBL" id="CADEBC010000588">
    <property type="protein sequence ID" value="CAB3256943.1"/>
    <property type="molecule type" value="Genomic_DNA"/>
</dbReference>
<feature type="region of interest" description="Disordered" evidence="1">
    <location>
        <begin position="1"/>
        <end position="27"/>
    </location>
</feature>
<evidence type="ECO:0008006" key="4">
    <source>
        <dbReference type="Google" id="ProtNLM"/>
    </source>
</evidence>
<dbReference type="SUPFAM" id="SSF56672">
    <property type="entry name" value="DNA/RNA polymerases"/>
    <property type="match status" value="1"/>
</dbReference>
<comment type="caution">
    <text evidence="2">The sequence shown here is derived from an EMBL/GenBank/DDBJ whole genome shotgun (WGS) entry which is preliminary data.</text>
</comment>
<name>A0A8S1BIK3_ARCPL</name>
<organism evidence="2 3">
    <name type="scientific">Arctia plantaginis</name>
    <name type="common">Wood tiger moth</name>
    <name type="synonym">Phalaena plantaginis</name>
    <dbReference type="NCBI Taxonomy" id="874455"/>
    <lineage>
        <taxon>Eukaryota</taxon>
        <taxon>Metazoa</taxon>
        <taxon>Ecdysozoa</taxon>
        <taxon>Arthropoda</taxon>
        <taxon>Hexapoda</taxon>
        <taxon>Insecta</taxon>
        <taxon>Pterygota</taxon>
        <taxon>Neoptera</taxon>
        <taxon>Endopterygota</taxon>
        <taxon>Lepidoptera</taxon>
        <taxon>Glossata</taxon>
        <taxon>Ditrysia</taxon>
        <taxon>Noctuoidea</taxon>
        <taxon>Erebidae</taxon>
        <taxon>Arctiinae</taxon>
        <taxon>Arctia</taxon>
    </lineage>
</organism>
<dbReference type="OrthoDB" id="411871at2759"/>
<dbReference type="AlphaFoldDB" id="A0A8S1BIK3"/>
<sequence length="263" mass="29297">MRRLRSRRQQPSPHGGRPGPSTDSADQDASYGLIVESINPQHSGGDVIESVWDGIYRVIRRCGGARSDEMLRDPARQGSVLTPIASARLLSETFYPQDLEETDTQEQRARRAGVMEGLRRIGAGPLDFIAFTASEVWTVLRGMNPKKAPGEDGFTSDIVSRVMLRNPALILSIYNACLRLGHFPRPWKRVVTRVIPKPGRETYTEPKSYRPIGLLPVLGKVLEKMFATRMLWPLGSGSILSPRQYGFMPQRSTECSVRGGEYG</sequence>
<dbReference type="GO" id="GO:0071897">
    <property type="term" value="P:DNA biosynthetic process"/>
    <property type="evidence" value="ECO:0007669"/>
    <property type="project" value="UniProtKB-ARBA"/>
</dbReference>
<gene>
    <name evidence="2" type="ORF">APLA_LOCUS15659</name>
</gene>
<keyword evidence="3" id="KW-1185">Reference proteome</keyword>
<dbReference type="InterPro" id="IPR043502">
    <property type="entry name" value="DNA/RNA_pol_sf"/>
</dbReference>
<proteinExistence type="predicted"/>
<evidence type="ECO:0000313" key="3">
    <source>
        <dbReference type="Proteomes" id="UP000494106"/>
    </source>
</evidence>
<accession>A0A8S1BIK3</accession>